<proteinExistence type="predicted"/>
<dbReference type="EMBL" id="ODYU01010561">
    <property type="protein sequence ID" value="SOQ55758.1"/>
    <property type="molecule type" value="Genomic_DNA"/>
</dbReference>
<feature type="non-terminal residue" evidence="2">
    <location>
        <position position="92"/>
    </location>
</feature>
<accession>A0A2H1WRU3</accession>
<evidence type="ECO:0000313" key="2">
    <source>
        <dbReference type="EMBL" id="SOQ55758.1"/>
    </source>
</evidence>
<gene>
    <name evidence="2" type="ORF">SFRICE_018714</name>
</gene>
<dbReference type="AlphaFoldDB" id="A0A2H1WRU3"/>
<feature type="compositionally biased region" description="Polar residues" evidence="1">
    <location>
        <begin position="81"/>
        <end position="92"/>
    </location>
</feature>
<reference evidence="2" key="1">
    <citation type="submission" date="2016-07" db="EMBL/GenBank/DDBJ databases">
        <authorList>
            <person name="Bretaudeau A."/>
        </authorList>
    </citation>
    <scope>NUCLEOTIDE SEQUENCE</scope>
    <source>
        <strain evidence="2">Rice</strain>
        <tissue evidence="2">Whole body</tissue>
    </source>
</reference>
<evidence type="ECO:0000256" key="1">
    <source>
        <dbReference type="SAM" id="MobiDB-lite"/>
    </source>
</evidence>
<organism evidence="2">
    <name type="scientific">Spodoptera frugiperda</name>
    <name type="common">Fall armyworm</name>
    <dbReference type="NCBI Taxonomy" id="7108"/>
    <lineage>
        <taxon>Eukaryota</taxon>
        <taxon>Metazoa</taxon>
        <taxon>Ecdysozoa</taxon>
        <taxon>Arthropoda</taxon>
        <taxon>Hexapoda</taxon>
        <taxon>Insecta</taxon>
        <taxon>Pterygota</taxon>
        <taxon>Neoptera</taxon>
        <taxon>Endopterygota</taxon>
        <taxon>Lepidoptera</taxon>
        <taxon>Glossata</taxon>
        <taxon>Ditrysia</taxon>
        <taxon>Noctuoidea</taxon>
        <taxon>Noctuidae</taxon>
        <taxon>Amphipyrinae</taxon>
        <taxon>Spodoptera</taxon>
    </lineage>
</organism>
<name>A0A2H1WRU3_SPOFR</name>
<sequence length="92" mass="10404">MKLFKRRLSFSTDKRKQVPLADDPFEHEDRARFSDTSWQIHRTWMRNGDPLPLSPTPSRSLPAPVTAPPPAPSVSASVTLRSEQNGIYDTIT</sequence>
<protein>
    <submittedName>
        <fullName evidence="2">SFRICE_018714</fullName>
    </submittedName>
</protein>
<feature type="region of interest" description="Disordered" evidence="1">
    <location>
        <begin position="46"/>
        <end position="92"/>
    </location>
</feature>